<organism evidence="2 3">
    <name type="scientific">Daldinia eschscholtzii</name>
    <dbReference type="NCBI Taxonomy" id="292717"/>
    <lineage>
        <taxon>Eukaryota</taxon>
        <taxon>Fungi</taxon>
        <taxon>Dikarya</taxon>
        <taxon>Ascomycota</taxon>
        <taxon>Pezizomycotina</taxon>
        <taxon>Sordariomycetes</taxon>
        <taxon>Xylariomycetidae</taxon>
        <taxon>Xylariales</taxon>
        <taxon>Hypoxylaceae</taxon>
        <taxon>Daldinia</taxon>
    </lineage>
</organism>
<feature type="region of interest" description="Disordered" evidence="1">
    <location>
        <begin position="167"/>
        <end position="246"/>
    </location>
</feature>
<protein>
    <submittedName>
        <fullName evidence="2">Uncharacterized protein</fullName>
    </submittedName>
</protein>
<name>A0AAX6MYH4_9PEZI</name>
<reference evidence="2 3" key="1">
    <citation type="journal article" date="2024" name="Front Chem Biol">
        <title>Unveiling the potential of Daldinia eschscholtzii MFLUCC 19-0629 through bioactivity and bioinformatics studies for enhanced sustainable agriculture production.</title>
        <authorList>
            <person name="Brooks S."/>
            <person name="Weaver J.A."/>
            <person name="Klomchit A."/>
            <person name="Alharthi S.A."/>
            <person name="Onlamun T."/>
            <person name="Nurani R."/>
            <person name="Vong T.K."/>
            <person name="Alberti F."/>
            <person name="Greco C."/>
        </authorList>
    </citation>
    <scope>NUCLEOTIDE SEQUENCE [LARGE SCALE GENOMIC DNA]</scope>
    <source>
        <strain evidence="2">MFLUCC 19-0629</strain>
    </source>
</reference>
<feature type="compositionally biased region" description="Basic and acidic residues" evidence="1">
    <location>
        <begin position="11"/>
        <end position="22"/>
    </location>
</feature>
<feature type="compositionally biased region" description="Basic residues" evidence="1">
    <location>
        <begin position="182"/>
        <end position="206"/>
    </location>
</feature>
<feature type="region of interest" description="Disordered" evidence="1">
    <location>
        <begin position="1"/>
        <end position="146"/>
    </location>
</feature>
<keyword evidence="3" id="KW-1185">Reference proteome</keyword>
<feature type="compositionally biased region" description="Polar residues" evidence="1">
    <location>
        <begin position="55"/>
        <end position="69"/>
    </location>
</feature>
<dbReference type="EMBL" id="JBANMG010000001">
    <property type="protein sequence ID" value="KAK6957576.1"/>
    <property type="molecule type" value="Genomic_DNA"/>
</dbReference>
<evidence type="ECO:0000313" key="2">
    <source>
        <dbReference type="EMBL" id="KAK6957576.1"/>
    </source>
</evidence>
<feature type="compositionally biased region" description="Polar residues" evidence="1">
    <location>
        <begin position="99"/>
        <end position="115"/>
    </location>
</feature>
<evidence type="ECO:0000313" key="3">
    <source>
        <dbReference type="Proteomes" id="UP001369815"/>
    </source>
</evidence>
<proteinExistence type="predicted"/>
<comment type="caution">
    <text evidence="2">The sequence shown here is derived from an EMBL/GenBank/DDBJ whole genome shotgun (WGS) entry which is preliminary data.</text>
</comment>
<dbReference type="AlphaFoldDB" id="A0AAX6MYH4"/>
<feature type="compositionally biased region" description="Low complexity" evidence="1">
    <location>
        <begin position="128"/>
        <end position="146"/>
    </location>
</feature>
<gene>
    <name evidence="2" type="ORF">Daesc_000363</name>
</gene>
<feature type="compositionally biased region" description="Polar residues" evidence="1">
    <location>
        <begin position="232"/>
        <end position="246"/>
    </location>
</feature>
<sequence length="246" mass="27951">MAGTLFIVPGKEGEKRSREVDRSGWPPTKRVRPSYEPDPLTRRPRGSNIKHPGQEQAQKVGQPVRSSQFFRKLENPKVSTTKNPRGRIPAGSSPGKFTPNRTSRVPSGTTSSSTDRFVPGQTFRHPYESSSSETSRSSESTERLSYSEIMHDIQRARRELQDLLAGRRPILETPNPGEPPKKLTRKNLAKHRRAERKRFAKERRKAMTLPPLPPVLRHNPPIFAQVDWDKGASQSYRDNSISPRMK</sequence>
<accession>A0AAX6MYH4</accession>
<dbReference type="Proteomes" id="UP001369815">
    <property type="component" value="Unassembled WGS sequence"/>
</dbReference>
<evidence type="ECO:0000256" key="1">
    <source>
        <dbReference type="SAM" id="MobiDB-lite"/>
    </source>
</evidence>